<feature type="transmembrane region" description="Helical" evidence="1">
    <location>
        <begin position="275"/>
        <end position="296"/>
    </location>
</feature>
<feature type="transmembrane region" description="Helical" evidence="1">
    <location>
        <begin position="193"/>
        <end position="213"/>
    </location>
</feature>
<dbReference type="InterPro" id="IPR001927">
    <property type="entry name" value="Na/Gal_symport"/>
</dbReference>
<feature type="transmembrane region" description="Helical" evidence="1">
    <location>
        <begin position="51"/>
        <end position="71"/>
    </location>
</feature>
<feature type="transmembrane region" description="Helical" evidence="1">
    <location>
        <begin position="92"/>
        <end position="109"/>
    </location>
</feature>
<protein>
    <submittedName>
        <fullName evidence="2">Glycoside-pentoside-hexuronide (GPH):cation symporter</fullName>
    </submittedName>
</protein>
<feature type="transmembrane region" description="Helical" evidence="1">
    <location>
        <begin position="238"/>
        <end position="255"/>
    </location>
</feature>
<keyword evidence="3" id="KW-1185">Reference proteome</keyword>
<feature type="transmembrane region" description="Helical" evidence="1">
    <location>
        <begin position="23"/>
        <end position="45"/>
    </location>
</feature>
<dbReference type="PANTHER" id="PTHR11328:SF24">
    <property type="entry name" value="MAJOR FACILITATOR SUPERFAMILY (MFS) PROFILE DOMAIN-CONTAINING PROTEIN"/>
    <property type="match status" value="1"/>
</dbReference>
<keyword evidence="1" id="KW-0472">Membrane</keyword>
<evidence type="ECO:0000313" key="3">
    <source>
        <dbReference type="Proteomes" id="UP001597399"/>
    </source>
</evidence>
<sequence length="459" mass="51062">MPVQLNETAGRIVEDKLPLHRKITYSFTDMAGNLLYCIISSYLLFFFTDVFGLTVGVAGTLLLIARFFDALDAPIWGIIIDHTHSKYGQSRPWFLWMALPFAVFVWLLFTTPDISGTTKIVWAGVMYILAGISYTGMSTPITSVLPNLTSNTEERTVANSFRMVGGNIGNFFAITFIIPLATFLGGGNDQKGWSLAVLLYAIIAVVLLVIAFADMREKNIERVKSIPIRQSFKAAKRNWPWVLIVSANVIYWVGFMARNSTLAYYFQYNMNDTNLISIFNGFTIIQIVGMASIPFIVKVFRKWGTTVFGLILAILGQFLMAVVGDNITAMLVGWCLACVGSGVACSMFFNMVGDTVDYGEWKNGIRASGFLTAIGSSFCIKLGAGFGSFIPSLIMNAFNYVPNHTQTVSALSAIKFSFMWLPIIIFVINIIPMVLYKKYEDHEPVVIRDLLARKEQTES</sequence>
<name>A0ABW5S247_9BACL</name>
<feature type="transmembrane region" description="Helical" evidence="1">
    <location>
        <begin position="168"/>
        <end position="187"/>
    </location>
</feature>
<reference evidence="3" key="1">
    <citation type="journal article" date="2019" name="Int. J. Syst. Evol. Microbiol.">
        <title>The Global Catalogue of Microorganisms (GCM) 10K type strain sequencing project: providing services to taxonomists for standard genome sequencing and annotation.</title>
        <authorList>
            <consortium name="The Broad Institute Genomics Platform"/>
            <consortium name="The Broad Institute Genome Sequencing Center for Infectious Disease"/>
            <person name="Wu L."/>
            <person name="Ma J."/>
        </authorList>
    </citation>
    <scope>NUCLEOTIDE SEQUENCE [LARGE SCALE GENOMIC DNA]</scope>
    <source>
        <strain evidence="3">TISTR 2466</strain>
    </source>
</reference>
<dbReference type="CDD" id="cd17332">
    <property type="entry name" value="MFS_MelB_like"/>
    <property type="match status" value="1"/>
</dbReference>
<dbReference type="NCBIfam" id="TIGR00792">
    <property type="entry name" value="gph"/>
    <property type="match status" value="1"/>
</dbReference>
<keyword evidence="1" id="KW-1133">Transmembrane helix</keyword>
<evidence type="ECO:0000256" key="1">
    <source>
        <dbReference type="SAM" id="Phobius"/>
    </source>
</evidence>
<keyword evidence="1" id="KW-0812">Transmembrane</keyword>
<dbReference type="RefSeq" id="WP_253063969.1">
    <property type="nucleotide sequence ID" value="NZ_JAMXWM010000026.1"/>
</dbReference>
<dbReference type="InterPro" id="IPR036259">
    <property type="entry name" value="MFS_trans_sf"/>
</dbReference>
<feature type="transmembrane region" description="Helical" evidence="1">
    <location>
        <begin position="121"/>
        <end position="148"/>
    </location>
</feature>
<evidence type="ECO:0000313" key="2">
    <source>
        <dbReference type="EMBL" id="MFD2693097.1"/>
    </source>
</evidence>
<feature type="transmembrane region" description="Helical" evidence="1">
    <location>
        <begin position="303"/>
        <end position="323"/>
    </location>
</feature>
<feature type="transmembrane region" description="Helical" evidence="1">
    <location>
        <begin position="414"/>
        <end position="436"/>
    </location>
</feature>
<dbReference type="InterPro" id="IPR039672">
    <property type="entry name" value="MFS_2"/>
</dbReference>
<dbReference type="SUPFAM" id="SSF103473">
    <property type="entry name" value="MFS general substrate transporter"/>
    <property type="match status" value="1"/>
</dbReference>
<dbReference type="PANTHER" id="PTHR11328">
    <property type="entry name" value="MAJOR FACILITATOR SUPERFAMILY DOMAIN-CONTAINING PROTEIN"/>
    <property type="match status" value="1"/>
</dbReference>
<organism evidence="2 3">
    <name type="scientific">Sporolactobacillus shoreicorticis</name>
    <dbReference type="NCBI Taxonomy" id="1923877"/>
    <lineage>
        <taxon>Bacteria</taxon>
        <taxon>Bacillati</taxon>
        <taxon>Bacillota</taxon>
        <taxon>Bacilli</taxon>
        <taxon>Bacillales</taxon>
        <taxon>Sporolactobacillaceae</taxon>
        <taxon>Sporolactobacillus</taxon>
    </lineage>
</organism>
<feature type="transmembrane region" description="Helical" evidence="1">
    <location>
        <begin position="370"/>
        <end position="394"/>
    </location>
</feature>
<feature type="transmembrane region" description="Helical" evidence="1">
    <location>
        <begin position="329"/>
        <end position="349"/>
    </location>
</feature>
<accession>A0ABW5S247</accession>
<dbReference type="EMBL" id="JBHUMQ010000014">
    <property type="protein sequence ID" value="MFD2693097.1"/>
    <property type="molecule type" value="Genomic_DNA"/>
</dbReference>
<dbReference type="Proteomes" id="UP001597399">
    <property type="component" value="Unassembled WGS sequence"/>
</dbReference>
<comment type="caution">
    <text evidence="2">The sequence shown here is derived from an EMBL/GenBank/DDBJ whole genome shotgun (WGS) entry which is preliminary data.</text>
</comment>
<dbReference type="Pfam" id="PF13347">
    <property type="entry name" value="MFS_2"/>
    <property type="match status" value="1"/>
</dbReference>
<proteinExistence type="predicted"/>
<gene>
    <name evidence="2" type="ORF">ACFSUE_05550</name>
</gene>
<dbReference type="Gene3D" id="1.20.1250.20">
    <property type="entry name" value="MFS general substrate transporter like domains"/>
    <property type="match status" value="2"/>
</dbReference>